<sequence>MARQGVGGGSDGEQLVACGGGGEERVAKTDGREELRPRGRPPQDLEQEPEQDCHPAHQRPPRLDAPGRRVRRGSGGPRRVQPLLGQLGHACSGSDADVSPSGWSAGDATGPASESVRRRPVRGKARGGSRAGEQASGRPTNKYAGADVSWSRSSTSIVSAATDATWTFAIRKMRA</sequence>
<dbReference type="Proteomes" id="UP000287651">
    <property type="component" value="Unassembled WGS sequence"/>
</dbReference>
<feature type="compositionally biased region" description="Basic residues" evidence="1">
    <location>
        <begin position="118"/>
        <end position="127"/>
    </location>
</feature>
<dbReference type="AlphaFoldDB" id="A0A427ABU8"/>
<gene>
    <name evidence="2" type="ORF">B296_00024613</name>
</gene>
<protein>
    <submittedName>
        <fullName evidence="2">Uncharacterized protein</fullName>
    </submittedName>
</protein>
<feature type="compositionally biased region" description="Basic and acidic residues" evidence="1">
    <location>
        <begin position="22"/>
        <end position="43"/>
    </location>
</feature>
<proteinExistence type="predicted"/>
<feature type="region of interest" description="Disordered" evidence="1">
    <location>
        <begin position="1"/>
        <end position="156"/>
    </location>
</feature>
<feature type="compositionally biased region" description="Gly residues" evidence="1">
    <location>
        <begin position="1"/>
        <end position="11"/>
    </location>
</feature>
<reference evidence="2 3" key="1">
    <citation type="journal article" date="2014" name="Agronomy (Basel)">
        <title>A Draft Genome Sequence for Ensete ventricosum, the Drought-Tolerant Tree Against Hunger.</title>
        <authorList>
            <person name="Harrison J."/>
            <person name="Moore K.A."/>
            <person name="Paszkiewicz K."/>
            <person name="Jones T."/>
            <person name="Grant M."/>
            <person name="Ambacheew D."/>
            <person name="Muzemil S."/>
            <person name="Studholme D.J."/>
        </authorList>
    </citation>
    <scope>NUCLEOTIDE SEQUENCE [LARGE SCALE GENOMIC DNA]</scope>
</reference>
<comment type="caution">
    <text evidence="2">The sequence shown here is derived from an EMBL/GenBank/DDBJ whole genome shotgun (WGS) entry which is preliminary data.</text>
</comment>
<feature type="non-terminal residue" evidence="2">
    <location>
        <position position="175"/>
    </location>
</feature>
<accession>A0A427ABU8</accession>
<evidence type="ECO:0000313" key="3">
    <source>
        <dbReference type="Proteomes" id="UP000287651"/>
    </source>
</evidence>
<organism evidence="2 3">
    <name type="scientific">Ensete ventricosum</name>
    <name type="common">Abyssinian banana</name>
    <name type="synonym">Musa ensete</name>
    <dbReference type="NCBI Taxonomy" id="4639"/>
    <lineage>
        <taxon>Eukaryota</taxon>
        <taxon>Viridiplantae</taxon>
        <taxon>Streptophyta</taxon>
        <taxon>Embryophyta</taxon>
        <taxon>Tracheophyta</taxon>
        <taxon>Spermatophyta</taxon>
        <taxon>Magnoliopsida</taxon>
        <taxon>Liliopsida</taxon>
        <taxon>Zingiberales</taxon>
        <taxon>Musaceae</taxon>
        <taxon>Ensete</taxon>
    </lineage>
</organism>
<evidence type="ECO:0000313" key="2">
    <source>
        <dbReference type="EMBL" id="RRT73714.1"/>
    </source>
</evidence>
<name>A0A427ABU8_ENSVE</name>
<dbReference type="EMBL" id="AMZH03003010">
    <property type="protein sequence ID" value="RRT73714.1"/>
    <property type="molecule type" value="Genomic_DNA"/>
</dbReference>
<feature type="compositionally biased region" description="Basic and acidic residues" evidence="1">
    <location>
        <begin position="51"/>
        <end position="67"/>
    </location>
</feature>
<evidence type="ECO:0000256" key="1">
    <source>
        <dbReference type="SAM" id="MobiDB-lite"/>
    </source>
</evidence>